<dbReference type="Pfam" id="PF02737">
    <property type="entry name" value="3HCDH_N"/>
    <property type="match status" value="1"/>
</dbReference>
<reference evidence="5 8" key="2">
    <citation type="submission" date="2020-08" db="EMBL/GenBank/DDBJ databases">
        <title>Genomic Encyclopedia of Type Strains, Phase III (KMG-III): the genomes of soil and plant-associated and newly described type strains.</title>
        <authorList>
            <person name="Whitman W."/>
        </authorList>
    </citation>
    <scope>NUCLEOTIDE SEQUENCE [LARGE SCALE GENOMIC DNA]</scope>
    <source>
        <strain evidence="5 8">CECT 7753</strain>
    </source>
</reference>
<evidence type="ECO:0000256" key="1">
    <source>
        <dbReference type="ARBA" id="ARBA00023235"/>
    </source>
</evidence>
<reference evidence="6 7" key="1">
    <citation type="submission" date="2019-05" db="EMBL/GenBank/DDBJ databases">
        <title>Draft Genome Sequences of Six Type Strains of the Genus Massilia.</title>
        <authorList>
            <person name="Miess H."/>
            <person name="Frediansyhah A."/>
            <person name="Gross H."/>
        </authorList>
    </citation>
    <scope>NUCLEOTIDE SEQUENCE [LARGE SCALE GENOMIC DNA]</scope>
    <source>
        <strain evidence="6 7">DSMZ 26121</strain>
    </source>
</reference>
<name>A0A4P8HKX8_9BURK</name>
<dbReference type="PANTHER" id="PTHR23309">
    <property type="entry name" value="3-HYDROXYACYL-COA DEHYROGENASE"/>
    <property type="match status" value="1"/>
</dbReference>
<dbReference type="AlphaFoldDB" id="A0A4P8HKX8"/>
<evidence type="ECO:0000313" key="5">
    <source>
        <dbReference type="EMBL" id="MBB3221250.1"/>
    </source>
</evidence>
<keyword evidence="5" id="KW-0560">Oxidoreductase</keyword>
<evidence type="ECO:0000313" key="7">
    <source>
        <dbReference type="Proteomes" id="UP000298763"/>
    </source>
</evidence>
<evidence type="ECO:0000259" key="4">
    <source>
        <dbReference type="Pfam" id="PF02737"/>
    </source>
</evidence>
<evidence type="ECO:0000256" key="3">
    <source>
        <dbReference type="ARBA" id="ARBA00023268"/>
    </source>
</evidence>
<dbReference type="Gene3D" id="3.40.50.720">
    <property type="entry name" value="NAD(P)-binding Rossmann-like Domain"/>
    <property type="match status" value="1"/>
</dbReference>
<evidence type="ECO:0000256" key="2">
    <source>
        <dbReference type="ARBA" id="ARBA00023239"/>
    </source>
</evidence>
<keyword evidence="1" id="KW-0413">Isomerase</keyword>
<dbReference type="GO" id="GO:0070403">
    <property type="term" value="F:NAD+ binding"/>
    <property type="evidence" value="ECO:0007669"/>
    <property type="project" value="InterPro"/>
</dbReference>
<dbReference type="GO" id="GO:0006631">
    <property type="term" value="P:fatty acid metabolic process"/>
    <property type="evidence" value="ECO:0007669"/>
    <property type="project" value="InterPro"/>
</dbReference>
<evidence type="ECO:0000313" key="8">
    <source>
        <dbReference type="Proteomes" id="UP000584325"/>
    </source>
</evidence>
<organism evidence="5 8">
    <name type="scientific">Pseudoduganella umbonata</name>
    <dbReference type="NCBI Taxonomy" id="864828"/>
    <lineage>
        <taxon>Bacteria</taxon>
        <taxon>Pseudomonadati</taxon>
        <taxon>Pseudomonadota</taxon>
        <taxon>Betaproteobacteria</taxon>
        <taxon>Burkholderiales</taxon>
        <taxon>Oxalobacteraceae</taxon>
        <taxon>Telluria group</taxon>
        <taxon>Pseudoduganella</taxon>
    </lineage>
</organism>
<dbReference type="InterPro" id="IPR036291">
    <property type="entry name" value="NAD(P)-bd_dom_sf"/>
</dbReference>
<dbReference type="InterPro" id="IPR006176">
    <property type="entry name" value="3-OHacyl-CoA_DH_NAD-bd"/>
</dbReference>
<dbReference type="GO" id="GO:0016829">
    <property type="term" value="F:lyase activity"/>
    <property type="evidence" value="ECO:0007669"/>
    <property type="project" value="UniProtKB-KW"/>
</dbReference>
<sequence>MSQYQTDIPSHATQANMHAVVVDESRPHAHRREARLDRHRKVRTVFASHRPGSHDAVLPAANDMPRQVGRVGVIGAGSIGIGLAMALLDADIPVALFDPARAVLDGATASLRSGYEHACTAGELTAAQRDRRVALLAGTVNLHHLKDCDVIVDVMGAGKEATGGLVRRLNEVARQDVILVTRIAACDIDHVASLARHPENVLGFHLAEGADATLVWEFVAGKATSERTVATAAALVQALHKSLEAPATRMTT</sequence>
<keyword evidence="3" id="KW-0511">Multifunctional enzyme</keyword>
<dbReference type="RefSeq" id="WP_137313313.1">
    <property type="nucleotide sequence ID" value="NZ_CP040017.1"/>
</dbReference>
<feature type="domain" description="3-hydroxyacyl-CoA dehydrogenase NAD binding" evidence="4">
    <location>
        <begin position="71"/>
        <end position="241"/>
    </location>
</feature>
<protein>
    <submittedName>
        <fullName evidence="5">3-hydroxyacyl-CoA dehydrogenase</fullName>
        <ecNumber evidence="5">1.1.1.35</ecNumber>
    </submittedName>
</protein>
<dbReference type="EMBL" id="CP040017">
    <property type="protein sequence ID" value="QCP10429.1"/>
    <property type="molecule type" value="Genomic_DNA"/>
</dbReference>
<dbReference type="EMBL" id="JACHXS010000003">
    <property type="protein sequence ID" value="MBB3221250.1"/>
    <property type="molecule type" value="Genomic_DNA"/>
</dbReference>
<dbReference type="Proteomes" id="UP000584325">
    <property type="component" value="Unassembled WGS sequence"/>
</dbReference>
<evidence type="ECO:0000313" key="6">
    <source>
        <dbReference type="EMBL" id="QCP10429.1"/>
    </source>
</evidence>
<dbReference type="SUPFAM" id="SSF51735">
    <property type="entry name" value="NAD(P)-binding Rossmann-fold domains"/>
    <property type="match status" value="1"/>
</dbReference>
<dbReference type="Proteomes" id="UP000298763">
    <property type="component" value="Chromosome"/>
</dbReference>
<gene>
    <name evidence="6" type="ORF">FCL38_08300</name>
    <name evidence="5" type="ORF">FHS02_002057</name>
</gene>
<keyword evidence="2" id="KW-0456">Lyase</keyword>
<accession>A0A4P8HKX8</accession>
<dbReference type="GO" id="GO:0003857">
    <property type="term" value="F:(3S)-3-hydroxyacyl-CoA dehydrogenase (NAD+) activity"/>
    <property type="evidence" value="ECO:0007669"/>
    <property type="project" value="UniProtKB-EC"/>
</dbReference>
<dbReference type="OrthoDB" id="8756983at2"/>
<dbReference type="EC" id="1.1.1.35" evidence="5"/>
<dbReference type="GO" id="GO:0016853">
    <property type="term" value="F:isomerase activity"/>
    <property type="evidence" value="ECO:0007669"/>
    <property type="project" value="UniProtKB-KW"/>
</dbReference>
<keyword evidence="7" id="KW-1185">Reference proteome</keyword>
<proteinExistence type="predicted"/>